<dbReference type="InterPro" id="IPR014710">
    <property type="entry name" value="RmlC-like_jellyroll"/>
</dbReference>
<evidence type="ECO:0000313" key="9">
    <source>
        <dbReference type="Proteomes" id="UP000249605"/>
    </source>
</evidence>
<comment type="subunit">
    <text evidence="7">Homodimer.</text>
</comment>
<accession>A0A2U9SK38</accession>
<evidence type="ECO:0000256" key="7">
    <source>
        <dbReference type="RuleBase" id="RU364069"/>
    </source>
</evidence>
<reference evidence="8 9" key="1">
    <citation type="submission" date="2018-06" db="EMBL/GenBank/DDBJ databases">
        <title>Complete genome sequencing of Azospirillum sp. M2T2B2.</title>
        <authorList>
            <person name="Heo J."/>
            <person name="Kim S.-J."/>
            <person name="Kwon S.-W."/>
            <person name="Anandham R."/>
        </authorList>
    </citation>
    <scope>NUCLEOTIDE SEQUENCE [LARGE SCALE GENOMIC DNA]</scope>
    <source>
        <strain evidence="8 9">M2T2B2</strain>
        <plasmid evidence="8 9">unnamed5</plasmid>
    </source>
</reference>
<dbReference type="Gene3D" id="2.60.120.10">
    <property type="entry name" value="Jelly Rolls"/>
    <property type="match status" value="1"/>
</dbReference>
<keyword evidence="8" id="KW-0614">Plasmid</keyword>
<protein>
    <recommendedName>
        <fullName evidence="4 7">dTDP-4-dehydrorhamnose 3,5-epimerase</fullName>
        <ecNumber evidence="3 7">5.1.3.13</ecNumber>
    </recommendedName>
    <alternativeName>
        <fullName evidence="7">Thymidine diphospho-4-keto-rhamnose 3,5-epimerase</fullName>
    </alternativeName>
</protein>
<dbReference type="GO" id="GO:0019305">
    <property type="term" value="P:dTDP-rhamnose biosynthetic process"/>
    <property type="evidence" value="ECO:0007669"/>
    <property type="project" value="UniProtKB-UniRule"/>
</dbReference>
<comment type="function">
    <text evidence="2 7">Catalyzes the epimerization of the C3' and C5'positions of dTDP-6-deoxy-D-xylo-4-hexulose, forming dTDP-6-deoxy-L-lyxo-4-hexulose.</text>
</comment>
<dbReference type="OrthoDB" id="9800680at2"/>
<feature type="active site" description="Proton donor" evidence="5">
    <location>
        <position position="132"/>
    </location>
</feature>
<dbReference type="RefSeq" id="WP_111070768.1">
    <property type="nucleotide sequence ID" value="NZ_CP029835.1"/>
</dbReference>
<feature type="active site" description="Proton acceptor" evidence="5">
    <location>
        <position position="62"/>
    </location>
</feature>
<proteinExistence type="inferred from homology"/>
<geneLocation type="plasmid" evidence="8 9">
    <name>unnamed5</name>
</geneLocation>
<sequence length="183" mass="20575">MDVVSLDIPDVKIIRPKKFGDHRGFFSETYTKKTFEAAGLHYDFVQDNHSLSAEVGTVRGLHFQLPPFAQDKLVRVVRGAILDVAVDIRKDSPTFGRHVSAVISAADWNQILVPIGFAHGFCTLEPDTEVIYKVTNYYSAEHDRGLLWNDPALGIDWPVAADKARLSDKDHKHPTFAQLGDWF</sequence>
<dbReference type="InterPro" id="IPR000888">
    <property type="entry name" value="RmlC-like"/>
</dbReference>
<dbReference type="UniPathway" id="UPA00124"/>
<dbReference type="PANTHER" id="PTHR21047">
    <property type="entry name" value="DTDP-6-DEOXY-D-GLUCOSE-3,5 EPIMERASE"/>
    <property type="match status" value="1"/>
</dbReference>
<dbReference type="EC" id="5.1.3.13" evidence="3 7"/>
<keyword evidence="9" id="KW-1185">Reference proteome</keyword>
<evidence type="ECO:0000256" key="1">
    <source>
        <dbReference type="ARBA" id="ARBA00001298"/>
    </source>
</evidence>
<dbReference type="Pfam" id="PF00908">
    <property type="entry name" value="dTDP_sugar_isom"/>
    <property type="match status" value="1"/>
</dbReference>
<dbReference type="CDD" id="cd00438">
    <property type="entry name" value="cupin_RmlC"/>
    <property type="match status" value="1"/>
</dbReference>
<evidence type="ECO:0000256" key="6">
    <source>
        <dbReference type="PIRSR" id="PIRSR600888-3"/>
    </source>
</evidence>
<evidence type="ECO:0000256" key="2">
    <source>
        <dbReference type="ARBA" id="ARBA00001997"/>
    </source>
</evidence>
<evidence type="ECO:0000256" key="5">
    <source>
        <dbReference type="PIRSR" id="PIRSR600888-1"/>
    </source>
</evidence>
<gene>
    <name evidence="8" type="primary">rfbC</name>
    <name evidence="8" type="ORF">DM194_27270</name>
</gene>
<evidence type="ECO:0000256" key="4">
    <source>
        <dbReference type="ARBA" id="ARBA00019595"/>
    </source>
</evidence>
<feature type="site" description="Participates in a stacking interaction with the thymidine ring of dTDP-4-oxo-6-deoxyglucose" evidence="6">
    <location>
        <position position="138"/>
    </location>
</feature>
<dbReference type="NCBIfam" id="TIGR01221">
    <property type="entry name" value="rmlC"/>
    <property type="match status" value="1"/>
</dbReference>
<dbReference type="GO" id="GO:0008830">
    <property type="term" value="F:dTDP-4-dehydrorhamnose 3,5-epimerase activity"/>
    <property type="evidence" value="ECO:0007669"/>
    <property type="project" value="UniProtKB-UniRule"/>
</dbReference>
<dbReference type="EMBL" id="CP029835">
    <property type="protein sequence ID" value="AWU97978.1"/>
    <property type="molecule type" value="Genomic_DNA"/>
</dbReference>
<dbReference type="GO" id="GO:0005829">
    <property type="term" value="C:cytosol"/>
    <property type="evidence" value="ECO:0007669"/>
    <property type="project" value="TreeGrafter"/>
</dbReference>
<dbReference type="PANTHER" id="PTHR21047:SF2">
    <property type="entry name" value="THYMIDINE DIPHOSPHO-4-KETO-RHAMNOSE 3,5-EPIMERASE"/>
    <property type="match status" value="1"/>
</dbReference>
<name>A0A2U9SK38_9PROT</name>
<comment type="similarity">
    <text evidence="7">Belongs to the dTDP-4-dehydrorhamnose 3,5-epimerase family.</text>
</comment>
<comment type="pathway">
    <text evidence="7">Carbohydrate biosynthesis; dTDP-L-rhamnose biosynthesis.</text>
</comment>
<dbReference type="SUPFAM" id="SSF51182">
    <property type="entry name" value="RmlC-like cupins"/>
    <property type="match status" value="1"/>
</dbReference>
<keyword evidence="7" id="KW-0413">Isomerase</keyword>
<dbReference type="Proteomes" id="UP000249605">
    <property type="component" value="Plasmid unnamed5"/>
</dbReference>
<comment type="catalytic activity">
    <reaction evidence="1 7">
        <text>dTDP-4-dehydro-6-deoxy-alpha-D-glucose = dTDP-4-dehydro-beta-L-rhamnose</text>
        <dbReference type="Rhea" id="RHEA:16969"/>
        <dbReference type="ChEBI" id="CHEBI:57649"/>
        <dbReference type="ChEBI" id="CHEBI:62830"/>
        <dbReference type="EC" id="5.1.3.13"/>
    </reaction>
</comment>
<dbReference type="KEGG" id="azm:DM194_27270"/>
<dbReference type="AlphaFoldDB" id="A0A2U9SK38"/>
<dbReference type="GO" id="GO:0000271">
    <property type="term" value="P:polysaccharide biosynthetic process"/>
    <property type="evidence" value="ECO:0007669"/>
    <property type="project" value="TreeGrafter"/>
</dbReference>
<evidence type="ECO:0000256" key="3">
    <source>
        <dbReference type="ARBA" id="ARBA00012098"/>
    </source>
</evidence>
<organism evidence="8 9">
    <name type="scientific">Azospirillum ramasamyi</name>
    <dbReference type="NCBI Taxonomy" id="682998"/>
    <lineage>
        <taxon>Bacteria</taxon>
        <taxon>Pseudomonadati</taxon>
        <taxon>Pseudomonadota</taxon>
        <taxon>Alphaproteobacteria</taxon>
        <taxon>Rhodospirillales</taxon>
        <taxon>Azospirillaceae</taxon>
        <taxon>Azospirillum</taxon>
    </lineage>
</organism>
<evidence type="ECO:0000313" key="8">
    <source>
        <dbReference type="EMBL" id="AWU97978.1"/>
    </source>
</evidence>
<dbReference type="InterPro" id="IPR011051">
    <property type="entry name" value="RmlC_Cupin_sf"/>
</dbReference>